<protein>
    <submittedName>
        <fullName evidence="4">SDR family oxidoreductase</fullName>
    </submittedName>
</protein>
<dbReference type="InterPro" id="IPR036291">
    <property type="entry name" value="NAD(P)-bd_dom_sf"/>
</dbReference>
<evidence type="ECO:0000313" key="4">
    <source>
        <dbReference type="EMBL" id="QDH25493.1"/>
    </source>
</evidence>
<evidence type="ECO:0000256" key="1">
    <source>
        <dbReference type="ARBA" id="ARBA00006484"/>
    </source>
</evidence>
<dbReference type="GO" id="GO:0016616">
    <property type="term" value="F:oxidoreductase activity, acting on the CH-OH group of donors, NAD or NADP as acceptor"/>
    <property type="evidence" value="ECO:0007669"/>
    <property type="project" value="UniProtKB-ARBA"/>
</dbReference>
<organism evidence="4 5">
    <name type="scientific">Neokomagataea tanensis</name>
    <dbReference type="NCBI Taxonomy" id="661191"/>
    <lineage>
        <taxon>Bacteria</taxon>
        <taxon>Pseudomonadati</taxon>
        <taxon>Pseudomonadota</taxon>
        <taxon>Alphaproteobacteria</taxon>
        <taxon>Acetobacterales</taxon>
        <taxon>Acetobacteraceae</taxon>
        <taxon>Neokomagataea</taxon>
    </lineage>
</organism>
<evidence type="ECO:0000256" key="2">
    <source>
        <dbReference type="ARBA" id="ARBA00023002"/>
    </source>
</evidence>
<dbReference type="PANTHER" id="PTHR43115">
    <property type="entry name" value="DEHYDROGENASE/REDUCTASE SDR FAMILY MEMBER 11"/>
    <property type="match status" value="1"/>
</dbReference>
<dbReference type="PRINTS" id="PR00080">
    <property type="entry name" value="SDRFAMILY"/>
</dbReference>
<comment type="similarity">
    <text evidence="1 3">Belongs to the short-chain dehydrogenases/reductases (SDR) family.</text>
</comment>
<proteinExistence type="inferred from homology"/>
<dbReference type="PRINTS" id="PR00081">
    <property type="entry name" value="GDHRDH"/>
</dbReference>
<sequence length="246" mass="26253">MSQIRSALVTGASSGIGAVIVETLRKSGLVVHAVARDGQRLAALAESTGCIPHTASVTDRAALERIVSDNRIDILINNAGQSRLGNITNTTESDIDALIDVNLRAVLHLTNLVLPGMIERQCGHIVNISSIAGHYAFAGGNTVYHATKAAIHSLSQQLRCDLYGTPIRVTEISPARVETEVFGRLTGDMEGAKRRFFTDVEALQPEDIANSVAFAVLSPQRMNVSFMEVLPTAQVVGGLNFAKKPV</sequence>
<dbReference type="KEGG" id="ntn:D5366_10030"/>
<keyword evidence="2" id="KW-0560">Oxidoreductase</keyword>
<dbReference type="AlphaFoldDB" id="A0A4Y6V699"/>
<dbReference type="RefSeq" id="WP_141493454.1">
    <property type="nucleotide sequence ID" value="NZ_CP032485.1"/>
</dbReference>
<evidence type="ECO:0000256" key="3">
    <source>
        <dbReference type="RuleBase" id="RU000363"/>
    </source>
</evidence>
<dbReference type="FunFam" id="3.40.50.720:FF:000047">
    <property type="entry name" value="NADP-dependent L-serine/L-allo-threonine dehydrogenase"/>
    <property type="match status" value="1"/>
</dbReference>
<dbReference type="Gene3D" id="3.40.50.720">
    <property type="entry name" value="NAD(P)-binding Rossmann-like Domain"/>
    <property type="match status" value="1"/>
</dbReference>
<reference evidence="4 5" key="1">
    <citation type="submission" date="2018-09" db="EMBL/GenBank/DDBJ databases">
        <title>The complete genome sequence of Neokomagataea tanensis NBRC 106556(T).</title>
        <authorList>
            <person name="Chua K.-O."/>
            <person name="See-Too W.-S."/>
            <person name="Hong K.-W."/>
            <person name="Yin W.-F."/>
            <person name="Chan K.-G."/>
        </authorList>
    </citation>
    <scope>NUCLEOTIDE SEQUENCE [LARGE SCALE GENOMIC DNA]</scope>
    <source>
        <strain evidence="5">AH13 \ NBRC 106556</strain>
    </source>
</reference>
<evidence type="ECO:0000313" key="5">
    <source>
        <dbReference type="Proteomes" id="UP000317214"/>
    </source>
</evidence>
<name>A0A4Y6V699_9PROT</name>
<accession>A0A4Y6V699</accession>
<dbReference type="EMBL" id="CP032485">
    <property type="protein sequence ID" value="QDH25493.1"/>
    <property type="molecule type" value="Genomic_DNA"/>
</dbReference>
<gene>
    <name evidence="4" type="ORF">D5366_10030</name>
</gene>
<dbReference type="Proteomes" id="UP000317214">
    <property type="component" value="Chromosome"/>
</dbReference>
<keyword evidence="5" id="KW-1185">Reference proteome</keyword>
<dbReference type="InterPro" id="IPR002347">
    <property type="entry name" value="SDR_fam"/>
</dbReference>
<dbReference type="Pfam" id="PF00106">
    <property type="entry name" value="adh_short"/>
    <property type="match status" value="1"/>
</dbReference>
<dbReference type="PANTHER" id="PTHR43115:SF4">
    <property type="entry name" value="DEHYDROGENASE_REDUCTASE SDR FAMILY MEMBER 11"/>
    <property type="match status" value="1"/>
</dbReference>
<dbReference type="SUPFAM" id="SSF51735">
    <property type="entry name" value="NAD(P)-binding Rossmann-fold domains"/>
    <property type="match status" value="1"/>
</dbReference>
<dbReference type="OrthoDB" id="9810734at2"/>